<dbReference type="GeneID" id="68113150"/>
<proteinExistence type="inferred from homology"/>
<dbReference type="RefSeq" id="XP_044559892.1">
    <property type="nucleotide sequence ID" value="XM_044709511.1"/>
</dbReference>
<gene>
    <name evidence="8" type="ORF">FDP41_005932</name>
</gene>
<feature type="region of interest" description="Disordered" evidence="7">
    <location>
        <begin position="67"/>
        <end position="111"/>
    </location>
</feature>
<feature type="compositionally biased region" description="Polar residues" evidence="7">
    <location>
        <begin position="73"/>
        <end position="87"/>
    </location>
</feature>
<feature type="compositionally biased region" description="Low complexity" evidence="7">
    <location>
        <begin position="376"/>
        <end position="387"/>
    </location>
</feature>
<dbReference type="SUPFAM" id="SSF55418">
    <property type="entry name" value="eIF4e-like"/>
    <property type="match status" value="1"/>
</dbReference>
<evidence type="ECO:0000256" key="6">
    <source>
        <dbReference type="RuleBase" id="RU004374"/>
    </source>
</evidence>
<keyword evidence="2 6" id="KW-0396">Initiation factor</keyword>
<dbReference type="Gene3D" id="3.30.760.10">
    <property type="entry name" value="RNA Cap, Translation Initiation Factor Eif4e"/>
    <property type="match status" value="1"/>
</dbReference>
<dbReference type="OrthoDB" id="17977at2759"/>
<evidence type="ECO:0000256" key="4">
    <source>
        <dbReference type="ARBA" id="ARBA00022884"/>
    </source>
</evidence>
<dbReference type="GO" id="GO:0016281">
    <property type="term" value="C:eukaryotic translation initiation factor 4F complex"/>
    <property type="evidence" value="ECO:0007669"/>
    <property type="project" value="TreeGrafter"/>
</dbReference>
<feature type="compositionally biased region" description="Polar residues" evidence="7">
    <location>
        <begin position="410"/>
        <end position="424"/>
    </location>
</feature>
<dbReference type="EMBL" id="VFQX01000048">
    <property type="protein sequence ID" value="KAF0975179.1"/>
    <property type="molecule type" value="Genomic_DNA"/>
</dbReference>
<dbReference type="InterPro" id="IPR001040">
    <property type="entry name" value="TIF_eIF_4E"/>
</dbReference>
<keyword evidence="4 6" id="KW-0694">RNA-binding</keyword>
<dbReference type="GO" id="GO:0006417">
    <property type="term" value="P:regulation of translation"/>
    <property type="evidence" value="ECO:0007669"/>
    <property type="project" value="UniProtKB-KW"/>
</dbReference>
<evidence type="ECO:0000256" key="1">
    <source>
        <dbReference type="ARBA" id="ARBA00009860"/>
    </source>
</evidence>
<keyword evidence="9" id="KW-1185">Reference proteome</keyword>
<feature type="compositionally biased region" description="Basic and acidic residues" evidence="7">
    <location>
        <begin position="471"/>
        <end position="480"/>
    </location>
</feature>
<evidence type="ECO:0000256" key="5">
    <source>
        <dbReference type="ARBA" id="ARBA00022917"/>
    </source>
</evidence>
<evidence type="ECO:0000256" key="2">
    <source>
        <dbReference type="ARBA" id="ARBA00022540"/>
    </source>
</evidence>
<evidence type="ECO:0000313" key="9">
    <source>
        <dbReference type="Proteomes" id="UP000444721"/>
    </source>
</evidence>
<feature type="compositionally biased region" description="Basic and acidic residues" evidence="7">
    <location>
        <begin position="490"/>
        <end position="500"/>
    </location>
</feature>
<dbReference type="VEuPathDB" id="AmoebaDB:NF0084670"/>
<dbReference type="PANTHER" id="PTHR11960:SF8">
    <property type="entry name" value="EUKARYOTIC TRANSLATION INITIATION FACTOR 4E1-RELATED"/>
    <property type="match status" value="1"/>
</dbReference>
<feature type="compositionally biased region" description="Basic and acidic residues" evidence="7">
    <location>
        <begin position="394"/>
        <end position="409"/>
    </location>
</feature>
<evidence type="ECO:0000313" key="8">
    <source>
        <dbReference type="EMBL" id="KAF0975179.1"/>
    </source>
</evidence>
<feature type="region of interest" description="Disordered" evidence="7">
    <location>
        <begin position="362"/>
        <end position="427"/>
    </location>
</feature>
<dbReference type="InterPro" id="IPR023398">
    <property type="entry name" value="TIF_eIF4e-like"/>
</dbReference>
<name>A0A6A5BQD8_NAEFO</name>
<feature type="compositionally biased region" description="Basic and acidic residues" evidence="7">
    <location>
        <begin position="362"/>
        <end position="373"/>
    </location>
</feature>
<protein>
    <submittedName>
        <fullName evidence="8">Uncharacterized protein</fullName>
    </submittedName>
</protein>
<dbReference type="Proteomes" id="UP000444721">
    <property type="component" value="Unassembled WGS sequence"/>
</dbReference>
<feature type="compositionally biased region" description="Polar residues" evidence="7">
    <location>
        <begin position="20"/>
        <end position="40"/>
    </location>
</feature>
<dbReference type="AlphaFoldDB" id="A0A6A5BQD8"/>
<feature type="region of interest" description="Disordered" evidence="7">
    <location>
        <begin position="17"/>
        <end position="40"/>
    </location>
</feature>
<dbReference type="GO" id="GO:0003743">
    <property type="term" value="F:translation initiation factor activity"/>
    <property type="evidence" value="ECO:0007669"/>
    <property type="project" value="UniProtKB-KW"/>
</dbReference>
<sequence>MNSPSVLLKKHMKEKVENMSAANASSSPRISINTTPYGSPSKSWFEMVEGDDDVELYSDEHFQRITTPDVLQPLSSPTTINGISPPTSDDEEDEAAIPGTDGDATLEDDSSRPHMLRSRWTIFYDQGFKTGTNPEDYEKSINQIGSFDSIEDFWRYWNNINLPYYKMPSYLNLRLFKEGIKPLYEDPKNIDGGRWVIQTHKKESRQATWNEIVLAVIGEKHFSDKYEVNGVVLSSRKTYDAIQIWNGCMLDRKHIQYIMKKIRSILQSIDTDDTTTIEYQANRGVKKYNEKETIRKSVLQALRNQVRFTSFSPPSSPSLNSPSFPPIMTSTSKHLSPLSNPANMYTAADFLPPLSLEELESELLKSSDSKNDDIDPPAAASTLSSTTNTVQKSNDLKDNSDSLPSKRNDQGSSSSSQITPNTLFSAGHSIGRASGGFVVGRGFHLNSSRSRLQNNNSHKSSIVKADTIEDTPQHMDEEKVSTPPSQPTSDKLKDSTHEENYCSTSSHSDEEESDGDTDVSTTSSTNNAQQESDEETSTTEEMQTKPSSVIKGSIKHNGEVLKLISLFVMAVIWQIINTTK</sequence>
<dbReference type="PANTHER" id="PTHR11960">
    <property type="entry name" value="EUKARYOTIC TRANSLATION INITIATION FACTOR 4E RELATED"/>
    <property type="match status" value="1"/>
</dbReference>
<dbReference type="GO" id="GO:0000340">
    <property type="term" value="F:RNA 7-methylguanosine cap binding"/>
    <property type="evidence" value="ECO:0007669"/>
    <property type="project" value="TreeGrafter"/>
</dbReference>
<organism evidence="8 9">
    <name type="scientific">Naegleria fowleri</name>
    <name type="common">Brain eating amoeba</name>
    <dbReference type="NCBI Taxonomy" id="5763"/>
    <lineage>
        <taxon>Eukaryota</taxon>
        <taxon>Discoba</taxon>
        <taxon>Heterolobosea</taxon>
        <taxon>Tetramitia</taxon>
        <taxon>Eutetramitia</taxon>
        <taxon>Vahlkampfiidae</taxon>
        <taxon>Naegleria</taxon>
    </lineage>
</organism>
<dbReference type="VEuPathDB" id="AmoebaDB:FDP41_005932"/>
<accession>A0A6A5BQD8</accession>
<comment type="caution">
    <text evidence="8">The sequence shown here is derived from an EMBL/GenBank/DDBJ whole genome shotgun (WGS) entry which is preliminary data.</text>
</comment>
<dbReference type="Pfam" id="PF01652">
    <property type="entry name" value="IF4E"/>
    <property type="match status" value="1"/>
</dbReference>
<reference evidence="8 9" key="1">
    <citation type="journal article" date="2019" name="Sci. Rep.">
        <title>Nanopore sequencing improves the draft genome of the human pathogenic amoeba Naegleria fowleri.</title>
        <authorList>
            <person name="Liechti N."/>
            <person name="Schurch N."/>
            <person name="Bruggmann R."/>
            <person name="Wittwer M."/>
        </authorList>
    </citation>
    <scope>NUCLEOTIDE SEQUENCE [LARGE SCALE GENOMIC DNA]</scope>
    <source>
        <strain evidence="8 9">ATCC 30894</strain>
    </source>
</reference>
<evidence type="ECO:0000256" key="3">
    <source>
        <dbReference type="ARBA" id="ARBA00022845"/>
    </source>
</evidence>
<comment type="similarity">
    <text evidence="1 6">Belongs to the eukaryotic initiation factor 4E family.</text>
</comment>
<feature type="region of interest" description="Disordered" evidence="7">
    <location>
        <begin position="468"/>
        <end position="550"/>
    </location>
</feature>
<keyword evidence="5 6" id="KW-0648">Protein biosynthesis</keyword>
<evidence type="ECO:0000256" key="7">
    <source>
        <dbReference type="SAM" id="MobiDB-lite"/>
    </source>
</evidence>
<dbReference type="VEuPathDB" id="AmoebaDB:NfTy_044030"/>
<keyword evidence="3" id="KW-0810">Translation regulation</keyword>